<dbReference type="InParanoid" id="A0A163L0M3"/>
<comment type="subcellular location">
    <subcellularLocation>
        <location evidence="1">Nucleus</location>
    </subcellularLocation>
</comment>
<dbReference type="AlphaFoldDB" id="A0A163L0M3"/>
<evidence type="ECO:0000313" key="12">
    <source>
        <dbReference type="Proteomes" id="UP000078561"/>
    </source>
</evidence>
<dbReference type="InterPro" id="IPR046347">
    <property type="entry name" value="bZIP_sf"/>
</dbReference>
<name>A0A163L0M3_ABSGL</name>
<dbReference type="PANTHER" id="PTHR46714">
    <property type="entry name" value="TRANSCRIPTIONAL ACTIVATOR HAC1"/>
    <property type="match status" value="1"/>
</dbReference>
<keyword evidence="5" id="KW-0804">Transcription</keyword>
<dbReference type="SUPFAM" id="SSF57959">
    <property type="entry name" value="Leucine zipper domain"/>
    <property type="match status" value="1"/>
</dbReference>
<dbReference type="EMBL" id="LT554066">
    <property type="protein sequence ID" value="SAM03180.1"/>
    <property type="molecule type" value="Genomic_DNA"/>
</dbReference>
<accession>A0A163L0M3</accession>
<feature type="compositionally biased region" description="Basic and acidic residues" evidence="9">
    <location>
        <begin position="93"/>
        <end position="104"/>
    </location>
</feature>
<gene>
    <name evidence="11" type="primary">ABSGL_08998.1 scaffold 10666</name>
</gene>
<evidence type="ECO:0000256" key="1">
    <source>
        <dbReference type="ARBA" id="ARBA00004123"/>
    </source>
</evidence>
<dbReference type="GO" id="GO:0045944">
    <property type="term" value="P:positive regulation of transcription by RNA polymerase II"/>
    <property type="evidence" value="ECO:0007669"/>
    <property type="project" value="InterPro"/>
</dbReference>
<feature type="domain" description="BZIP" evidence="10">
    <location>
        <begin position="99"/>
        <end position="162"/>
    </location>
</feature>
<dbReference type="PANTHER" id="PTHR46714:SF6">
    <property type="entry name" value="TRANSCRIPTIONAL ACTIVATOR HAC1"/>
    <property type="match status" value="1"/>
</dbReference>
<dbReference type="OMA" id="GFCDSAR"/>
<dbReference type="Proteomes" id="UP000078561">
    <property type="component" value="Unassembled WGS sequence"/>
</dbReference>
<dbReference type="PROSITE" id="PS50217">
    <property type="entry name" value="BZIP"/>
    <property type="match status" value="1"/>
</dbReference>
<dbReference type="GO" id="GO:0006986">
    <property type="term" value="P:response to unfolded protein"/>
    <property type="evidence" value="ECO:0007669"/>
    <property type="project" value="UniProtKB-KW"/>
</dbReference>
<feature type="compositionally biased region" description="Polar residues" evidence="9">
    <location>
        <begin position="67"/>
        <end position="82"/>
    </location>
</feature>
<evidence type="ECO:0000256" key="8">
    <source>
        <dbReference type="SAM" id="Coils"/>
    </source>
</evidence>
<keyword evidence="6" id="KW-0834">Unfolded protein response</keyword>
<reference evidence="11" key="1">
    <citation type="submission" date="2016-04" db="EMBL/GenBank/DDBJ databases">
        <authorList>
            <person name="Evans L.H."/>
            <person name="Alamgir A."/>
            <person name="Owens N."/>
            <person name="Weber N.D."/>
            <person name="Virtaneva K."/>
            <person name="Barbian K."/>
            <person name="Babar A."/>
            <person name="Rosenke K."/>
        </authorList>
    </citation>
    <scope>NUCLEOTIDE SEQUENCE [LARGE SCALE GENOMIC DNA]</scope>
    <source>
        <strain evidence="11">CBS 101.48</strain>
    </source>
</reference>
<evidence type="ECO:0000256" key="5">
    <source>
        <dbReference type="ARBA" id="ARBA00023163"/>
    </source>
</evidence>
<dbReference type="PROSITE" id="PS00036">
    <property type="entry name" value="BZIP_BASIC"/>
    <property type="match status" value="1"/>
</dbReference>
<keyword evidence="8" id="KW-0175">Coiled coil</keyword>
<feature type="coiled-coil region" evidence="8">
    <location>
        <begin position="117"/>
        <end position="179"/>
    </location>
</feature>
<proteinExistence type="inferred from homology"/>
<comment type="similarity">
    <text evidence="2">Belongs to the bZIP family.</text>
</comment>
<keyword evidence="3" id="KW-0805">Transcription regulation</keyword>
<dbReference type="Gene3D" id="1.20.5.170">
    <property type="match status" value="1"/>
</dbReference>
<dbReference type="STRING" id="4829.A0A163L0M3"/>
<dbReference type="GO" id="GO:0005634">
    <property type="term" value="C:nucleus"/>
    <property type="evidence" value="ECO:0007669"/>
    <property type="project" value="UniProtKB-SubCell"/>
</dbReference>
<dbReference type="InterPro" id="IPR044280">
    <property type="entry name" value="Hac1/HY5"/>
</dbReference>
<sequence length="208" mass="22974">MTSNTETLAALLSLPVDFTIDPLVTLHSSSNEHLFPLTSELTPVTPGAEEDSSSAASLSPSLASLSDTSVGMTSPSPTNQPIKSKPVIKKSRLSLEDKDQKTKERILRNRAAAQESRDKKRRYVADLETNNEQLRTENETMNKRIKLLETHNQTMSTQLADFARQIAQLQQQLQSNNCASSSSSLLTRGFCDSARIAKRLFCITSTYL</sequence>
<dbReference type="GO" id="GO:0000981">
    <property type="term" value="F:DNA-binding transcription factor activity, RNA polymerase II-specific"/>
    <property type="evidence" value="ECO:0007669"/>
    <property type="project" value="InterPro"/>
</dbReference>
<evidence type="ECO:0000256" key="7">
    <source>
        <dbReference type="ARBA" id="ARBA00023242"/>
    </source>
</evidence>
<feature type="region of interest" description="Disordered" evidence="9">
    <location>
        <begin position="41"/>
        <end position="104"/>
    </location>
</feature>
<dbReference type="OrthoDB" id="674948at2759"/>
<dbReference type="GO" id="GO:0003677">
    <property type="term" value="F:DNA binding"/>
    <property type="evidence" value="ECO:0007669"/>
    <property type="project" value="UniProtKB-KW"/>
</dbReference>
<keyword evidence="12" id="KW-1185">Reference proteome</keyword>
<evidence type="ECO:0000256" key="9">
    <source>
        <dbReference type="SAM" id="MobiDB-lite"/>
    </source>
</evidence>
<dbReference type="SMART" id="SM00338">
    <property type="entry name" value="BRLZ"/>
    <property type="match status" value="1"/>
</dbReference>
<keyword evidence="4" id="KW-0238">DNA-binding</keyword>
<dbReference type="InterPro" id="IPR004827">
    <property type="entry name" value="bZIP"/>
</dbReference>
<evidence type="ECO:0000256" key="2">
    <source>
        <dbReference type="ARBA" id="ARBA00007163"/>
    </source>
</evidence>
<evidence type="ECO:0000256" key="4">
    <source>
        <dbReference type="ARBA" id="ARBA00023125"/>
    </source>
</evidence>
<dbReference type="Pfam" id="PF00170">
    <property type="entry name" value="bZIP_1"/>
    <property type="match status" value="1"/>
</dbReference>
<feature type="compositionally biased region" description="Low complexity" evidence="9">
    <location>
        <begin position="53"/>
        <end position="66"/>
    </location>
</feature>
<organism evidence="11">
    <name type="scientific">Absidia glauca</name>
    <name type="common">Pin mould</name>
    <dbReference type="NCBI Taxonomy" id="4829"/>
    <lineage>
        <taxon>Eukaryota</taxon>
        <taxon>Fungi</taxon>
        <taxon>Fungi incertae sedis</taxon>
        <taxon>Mucoromycota</taxon>
        <taxon>Mucoromycotina</taxon>
        <taxon>Mucoromycetes</taxon>
        <taxon>Mucorales</taxon>
        <taxon>Cunninghamellaceae</taxon>
        <taxon>Absidia</taxon>
    </lineage>
</organism>
<evidence type="ECO:0000259" key="10">
    <source>
        <dbReference type="PROSITE" id="PS50217"/>
    </source>
</evidence>
<evidence type="ECO:0000256" key="6">
    <source>
        <dbReference type="ARBA" id="ARBA00023230"/>
    </source>
</evidence>
<evidence type="ECO:0000313" key="11">
    <source>
        <dbReference type="EMBL" id="SAM03180.1"/>
    </source>
</evidence>
<keyword evidence="7" id="KW-0539">Nucleus</keyword>
<protein>
    <recommendedName>
        <fullName evidence="10">BZIP domain-containing protein</fullName>
    </recommendedName>
</protein>
<evidence type="ECO:0000256" key="3">
    <source>
        <dbReference type="ARBA" id="ARBA00023015"/>
    </source>
</evidence>